<dbReference type="InterPro" id="IPR002575">
    <property type="entry name" value="Aminoglycoside_PTrfase"/>
</dbReference>
<keyword evidence="3" id="KW-1185">Reference proteome</keyword>
<dbReference type="Pfam" id="PF01636">
    <property type="entry name" value="APH"/>
    <property type="match status" value="1"/>
</dbReference>
<evidence type="ECO:0000259" key="1">
    <source>
        <dbReference type="Pfam" id="PF01636"/>
    </source>
</evidence>
<dbReference type="OrthoDB" id="25129at2759"/>
<dbReference type="EMBL" id="JAACJK010000057">
    <property type="protein sequence ID" value="KAF5337292.1"/>
    <property type="molecule type" value="Genomic_DNA"/>
</dbReference>
<dbReference type="Proteomes" id="UP000541558">
    <property type="component" value="Unassembled WGS sequence"/>
</dbReference>
<dbReference type="SUPFAM" id="SSF56112">
    <property type="entry name" value="Protein kinase-like (PK-like)"/>
    <property type="match status" value="1"/>
</dbReference>
<organism evidence="2 3">
    <name type="scientific">Ephemerocybe angulata</name>
    <dbReference type="NCBI Taxonomy" id="980116"/>
    <lineage>
        <taxon>Eukaryota</taxon>
        <taxon>Fungi</taxon>
        <taxon>Dikarya</taxon>
        <taxon>Basidiomycota</taxon>
        <taxon>Agaricomycotina</taxon>
        <taxon>Agaricomycetes</taxon>
        <taxon>Agaricomycetidae</taxon>
        <taxon>Agaricales</taxon>
        <taxon>Agaricineae</taxon>
        <taxon>Psathyrellaceae</taxon>
        <taxon>Ephemerocybe</taxon>
    </lineage>
</organism>
<sequence length="429" mass="47189">MPFNFDAYLKSLDILPSPTPNPEAGAYTRPVTTQLSAFPWQVKHLTGGFTNTTARVTFTEPVILSNSPLCPGKFASAILKHAPPTLASDPNESLSVSRQLVEGRALALIAGKEVVLEAGEAPVQTQVLKEVLDRYPLIHIPSVIWHDADQNVLWIEDFGELGSVAEVLASDAAARDSAINELAAQLGSFLAQFYQGSKTIPGELFDRLTVESDTVVGGILQYLVNATRIALEEVPGVDEDEKSELVGRVENALYDIRNIPERRCLGMVDFWPGSVLVDANWETFGLIDWEYFGKSDEASELGMFLAHFHLTILKPSISKASVSRLGNFVATMFEHYNRSSGSQQPQAPFQWRLLLSYGREMVYGFTIYEYLKDQVLLDAKMAGIRALRAAGPDADTLNLQELWKGGDRDGVHWLRSALQNLGFATEGGT</sequence>
<dbReference type="AlphaFoldDB" id="A0A8H5C8R8"/>
<reference evidence="2 3" key="1">
    <citation type="journal article" date="2020" name="ISME J.">
        <title>Uncovering the hidden diversity of litter-decomposition mechanisms in mushroom-forming fungi.</title>
        <authorList>
            <person name="Floudas D."/>
            <person name="Bentzer J."/>
            <person name="Ahren D."/>
            <person name="Johansson T."/>
            <person name="Persson P."/>
            <person name="Tunlid A."/>
        </authorList>
    </citation>
    <scope>NUCLEOTIDE SEQUENCE [LARGE SCALE GENOMIC DNA]</scope>
    <source>
        <strain evidence="2 3">CBS 175.51</strain>
    </source>
</reference>
<proteinExistence type="predicted"/>
<feature type="domain" description="Aminoglycoside phosphotransferase" evidence="1">
    <location>
        <begin position="138"/>
        <end position="308"/>
    </location>
</feature>
<protein>
    <recommendedName>
        <fullName evidence="1">Aminoglycoside phosphotransferase domain-containing protein</fullName>
    </recommendedName>
</protein>
<evidence type="ECO:0000313" key="2">
    <source>
        <dbReference type="EMBL" id="KAF5337292.1"/>
    </source>
</evidence>
<gene>
    <name evidence="2" type="ORF">D9611_002904</name>
</gene>
<comment type="caution">
    <text evidence="2">The sequence shown here is derived from an EMBL/GenBank/DDBJ whole genome shotgun (WGS) entry which is preliminary data.</text>
</comment>
<dbReference type="InterPro" id="IPR011009">
    <property type="entry name" value="Kinase-like_dom_sf"/>
</dbReference>
<dbReference type="Gene3D" id="3.90.1200.10">
    <property type="match status" value="1"/>
</dbReference>
<accession>A0A8H5C8R8</accession>
<evidence type="ECO:0000313" key="3">
    <source>
        <dbReference type="Proteomes" id="UP000541558"/>
    </source>
</evidence>
<name>A0A8H5C8R8_9AGAR</name>
<dbReference type="Gene3D" id="3.30.200.20">
    <property type="entry name" value="Phosphorylase Kinase, domain 1"/>
    <property type="match status" value="1"/>
</dbReference>